<dbReference type="PROSITE" id="PS50931">
    <property type="entry name" value="HTH_LYSR"/>
    <property type="match status" value="1"/>
</dbReference>
<dbReference type="InterPro" id="IPR036388">
    <property type="entry name" value="WH-like_DNA-bd_sf"/>
</dbReference>
<dbReference type="InterPro" id="IPR036390">
    <property type="entry name" value="WH_DNA-bd_sf"/>
</dbReference>
<dbReference type="AlphaFoldDB" id="A0A7W5G244"/>
<gene>
    <name evidence="6" type="ORF">FHS26_004654</name>
</gene>
<dbReference type="Pfam" id="PF03466">
    <property type="entry name" value="LysR_substrate"/>
    <property type="match status" value="1"/>
</dbReference>
<reference evidence="6 7" key="1">
    <citation type="submission" date="2020-08" db="EMBL/GenBank/DDBJ databases">
        <title>Genomic Encyclopedia of Type Strains, Phase III (KMG-III): the genomes of soil and plant-associated and newly described type strains.</title>
        <authorList>
            <person name="Whitman W."/>
        </authorList>
    </citation>
    <scope>NUCLEOTIDE SEQUENCE [LARGE SCALE GENOMIC DNA]</scope>
    <source>
        <strain evidence="6 7">CECT 4113</strain>
    </source>
</reference>
<comment type="similarity">
    <text evidence="1">Belongs to the LysR transcriptional regulatory family.</text>
</comment>
<dbReference type="Pfam" id="PF00126">
    <property type="entry name" value="HTH_1"/>
    <property type="match status" value="1"/>
</dbReference>
<dbReference type="GO" id="GO:0003700">
    <property type="term" value="F:DNA-binding transcription factor activity"/>
    <property type="evidence" value="ECO:0007669"/>
    <property type="project" value="InterPro"/>
</dbReference>
<dbReference type="GO" id="GO:0000976">
    <property type="term" value="F:transcription cis-regulatory region binding"/>
    <property type="evidence" value="ECO:0007669"/>
    <property type="project" value="TreeGrafter"/>
</dbReference>
<evidence type="ECO:0000256" key="4">
    <source>
        <dbReference type="ARBA" id="ARBA00023163"/>
    </source>
</evidence>
<dbReference type="SUPFAM" id="SSF53850">
    <property type="entry name" value="Periplasmic binding protein-like II"/>
    <property type="match status" value="1"/>
</dbReference>
<dbReference type="RefSeq" id="WP_245438520.1">
    <property type="nucleotide sequence ID" value="NZ_JACHXH010000018.1"/>
</dbReference>
<dbReference type="PANTHER" id="PTHR30126">
    <property type="entry name" value="HTH-TYPE TRANSCRIPTIONAL REGULATOR"/>
    <property type="match status" value="1"/>
</dbReference>
<dbReference type="CDD" id="cd05466">
    <property type="entry name" value="PBP2_LTTR_substrate"/>
    <property type="match status" value="1"/>
</dbReference>
<keyword evidence="7" id="KW-1185">Reference proteome</keyword>
<dbReference type="InterPro" id="IPR005119">
    <property type="entry name" value="LysR_subst-bd"/>
</dbReference>
<evidence type="ECO:0000256" key="1">
    <source>
        <dbReference type="ARBA" id="ARBA00009437"/>
    </source>
</evidence>
<name>A0A7W5G244_9HYPH</name>
<evidence type="ECO:0000256" key="3">
    <source>
        <dbReference type="ARBA" id="ARBA00023125"/>
    </source>
</evidence>
<evidence type="ECO:0000259" key="5">
    <source>
        <dbReference type="PROSITE" id="PS50931"/>
    </source>
</evidence>
<proteinExistence type="inferred from homology"/>
<protein>
    <submittedName>
        <fullName evidence="6">DNA-binding transcriptional LysR family regulator</fullName>
    </submittedName>
</protein>
<dbReference type="PANTHER" id="PTHR30126:SF98">
    <property type="entry name" value="HTH-TYPE TRANSCRIPTIONAL ACTIVATOR BAUR"/>
    <property type="match status" value="1"/>
</dbReference>
<dbReference type="SUPFAM" id="SSF46785">
    <property type="entry name" value="Winged helix' DNA-binding domain"/>
    <property type="match status" value="1"/>
</dbReference>
<dbReference type="EMBL" id="JACHXH010000018">
    <property type="protein sequence ID" value="MBB3136896.1"/>
    <property type="molecule type" value="Genomic_DNA"/>
</dbReference>
<keyword evidence="3 6" id="KW-0238">DNA-binding</keyword>
<evidence type="ECO:0000313" key="7">
    <source>
        <dbReference type="Proteomes" id="UP000518315"/>
    </source>
</evidence>
<keyword evidence="4" id="KW-0804">Transcription</keyword>
<feature type="domain" description="HTH lysR-type" evidence="5">
    <location>
        <begin position="7"/>
        <end position="63"/>
    </location>
</feature>
<dbReference type="Proteomes" id="UP000518315">
    <property type="component" value="Unassembled WGS sequence"/>
</dbReference>
<accession>A0A7W5G244</accession>
<dbReference type="Gene3D" id="1.10.10.10">
    <property type="entry name" value="Winged helix-like DNA-binding domain superfamily/Winged helix DNA-binding domain"/>
    <property type="match status" value="1"/>
</dbReference>
<organism evidence="6 7">
    <name type="scientific">Rhizobium pisi</name>
    <dbReference type="NCBI Taxonomy" id="574561"/>
    <lineage>
        <taxon>Bacteria</taxon>
        <taxon>Pseudomonadati</taxon>
        <taxon>Pseudomonadota</taxon>
        <taxon>Alphaproteobacteria</taxon>
        <taxon>Hyphomicrobiales</taxon>
        <taxon>Rhizobiaceae</taxon>
        <taxon>Rhizobium/Agrobacterium group</taxon>
        <taxon>Rhizobium</taxon>
    </lineage>
</organism>
<comment type="caution">
    <text evidence="6">The sequence shown here is derived from an EMBL/GenBank/DDBJ whole genome shotgun (WGS) entry which is preliminary data.</text>
</comment>
<keyword evidence="2" id="KW-0805">Transcription regulation</keyword>
<dbReference type="Gene3D" id="3.40.190.10">
    <property type="entry name" value="Periplasmic binding protein-like II"/>
    <property type="match status" value="2"/>
</dbReference>
<sequence>MLLAQSDLRSLTAFRAVVEHKSFLGAQIALGLSQSAVSFHIKALEDRLGFKLCRRGRSGFELTDRGAIVLERSKGLFLALNAFESDIGALKNRITGTLRLGLIDNTITDCDLPIHRVIARISEKAPEARIELAIDSPDALLSEIANGGLDIALLPETQPYQGLKLSRLREEIHSLYCAQGHPLFEQVEAELTIERIEAFDFVVRPYANMRELQFFPQARARAVASNMEAQAMFVMSGHYLGYLPDHYARDWVQKGCFRALIPDETRIHSAFVIATRSAEKPSTVLDLFIRELAGIASESLHKEDFLAAGNVARLQDLPNHAG</sequence>
<evidence type="ECO:0000256" key="2">
    <source>
        <dbReference type="ARBA" id="ARBA00023015"/>
    </source>
</evidence>
<evidence type="ECO:0000313" key="6">
    <source>
        <dbReference type="EMBL" id="MBB3136896.1"/>
    </source>
</evidence>
<dbReference type="InterPro" id="IPR000847">
    <property type="entry name" value="LysR_HTH_N"/>
</dbReference>